<dbReference type="SUPFAM" id="SSF52096">
    <property type="entry name" value="ClpP/crotonase"/>
    <property type="match status" value="1"/>
</dbReference>
<reference evidence="2 3" key="1">
    <citation type="submission" date="2018-05" db="EMBL/GenBank/DDBJ databases">
        <title>Complete Genome Sequences of Extremely Thermoacidophilic, Metal-Mobilizing Type-Strain Members of the Archaeal Family Sulfolobaceae: Acidianus brierleyi DSM-1651T, Acidianus sulfidivorans DSM-18786T, Metallosphaera hakonensis DSM-7519T, and Metallosphaera prunae DSM-10039T.</title>
        <authorList>
            <person name="Counts J.A."/>
            <person name="Kelly R.M."/>
        </authorList>
    </citation>
    <scope>NUCLEOTIDE SEQUENCE [LARGE SCALE GENOMIC DNA]</scope>
    <source>
        <strain evidence="2 3">HO1-1</strain>
    </source>
</reference>
<protein>
    <submittedName>
        <fullName evidence="2">Enoyl-CoA hydratase</fullName>
    </submittedName>
</protein>
<evidence type="ECO:0000256" key="1">
    <source>
        <dbReference type="ARBA" id="ARBA00005254"/>
    </source>
</evidence>
<dbReference type="PANTHER" id="PTHR42964:SF1">
    <property type="entry name" value="POLYKETIDE BIOSYNTHESIS ENOYL-COA HYDRATASE PKSH-RELATED"/>
    <property type="match status" value="1"/>
</dbReference>
<dbReference type="EMBL" id="CP029287">
    <property type="protein sequence ID" value="AWR99122.1"/>
    <property type="molecule type" value="Genomic_DNA"/>
</dbReference>
<dbReference type="KEGG" id="mhk:DFR87_04760"/>
<dbReference type="STRING" id="1293036.GCA_001315825_01536"/>
<name>A0A2U9IT34_9CREN</name>
<dbReference type="RefSeq" id="WP_110369015.1">
    <property type="nucleotide sequence ID" value="NZ_CP029287.2"/>
</dbReference>
<dbReference type="Pfam" id="PF00378">
    <property type="entry name" value="ECH_1"/>
    <property type="match status" value="1"/>
</dbReference>
<evidence type="ECO:0000313" key="2">
    <source>
        <dbReference type="EMBL" id="AWR99122.1"/>
    </source>
</evidence>
<gene>
    <name evidence="2" type="ORF">DFR87_04760</name>
</gene>
<dbReference type="Gene3D" id="3.90.226.10">
    <property type="entry name" value="2-enoyl-CoA Hydratase, Chain A, domain 1"/>
    <property type="match status" value="1"/>
</dbReference>
<proteinExistence type="inferred from homology"/>
<dbReference type="InterPro" id="IPR029045">
    <property type="entry name" value="ClpP/crotonase-like_dom_sf"/>
</dbReference>
<dbReference type="InterPro" id="IPR001753">
    <property type="entry name" value="Enoyl-CoA_hydra/iso"/>
</dbReference>
<comment type="similarity">
    <text evidence="1">Belongs to the enoyl-CoA hydratase/isomerase family.</text>
</comment>
<dbReference type="OrthoDB" id="27846at2157"/>
<keyword evidence="3" id="KW-1185">Reference proteome</keyword>
<sequence>MKVLYQERERTTWIVFNRPEKLNALDLEGWKFLGDYVRKADSSRSLATIITGTGRAFSAGDDIGAMANLEEQDKAEEFFNTLLYAVDGLIDSKKPVIGAVNGLAYGGGCEILLFMDVVVSVASAKFSIPEGRLGLIPPMALSVGYKAIGRPLSWLAITGEEIDAHRAREIGLVDIVVSDPYLDREVEAVVDKIALMEPKSIDVIKAWLRKNRVEVREAIRELTLMSTSREAKERMGKFLSRSNKIKKT</sequence>
<dbReference type="AlphaFoldDB" id="A0A2U9IT34"/>
<organism evidence="2 3">
    <name type="scientific">Metallosphaera hakonensis JCM 8857 = DSM 7519</name>
    <dbReference type="NCBI Taxonomy" id="1293036"/>
    <lineage>
        <taxon>Archaea</taxon>
        <taxon>Thermoproteota</taxon>
        <taxon>Thermoprotei</taxon>
        <taxon>Sulfolobales</taxon>
        <taxon>Sulfolobaceae</taxon>
        <taxon>Metallosphaera</taxon>
    </lineage>
</organism>
<dbReference type="InterPro" id="IPR051683">
    <property type="entry name" value="Enoyl-CoA_Hydratase/Isomerase"/>
</dbReference>
<dbReference type="GeneID" id="36834628"/>
<reference evidence="3" key="3">
    <citation type="submission" date="2020-03" db="EMBL/GenBank/DDBJ databases">
        <title>Sequencing and Assembly of Multiple Reported Metal-Biooxidizing Members of the Extremely Thermoacidophilic Archaeal Family Sulfolobaceae.</title>
        <authorList>
            <person name="Counts J.A."/>
            <person name="Kelly R.M."/>
        </authorList>
    </citation>
    <scope>NUCLEOTIDE SEQUENCE [LARGE SCALE GENOMIC DNA]</scope>
    <source>
        <strain evidence="3">HO1-1</strain>
    </source>
</reference>
<dbReference type="Proteomes" id="UP000247586">
    <property type="component" value="Chromosome"/>
</dbReference>
<accession>A0A2U9IT34</accession>
<dbReference type="GO" id="GO:0008300">
    <property type="term" value="P:isoprenoid catabolic process"/>
    <property type="evidence" value="ECO:0007669"/>
    <property type="project" value="TreeGrafter"/>
</dbReference>
<dbReference type="CDD" id="cd06558">
    <property type="entry name" value="crotonase-like"/>
    <property type="match status" value="1"/>
</dbReference>
<reference evidence="3" key="2">
    <citation type="submission" date="2020-03" db="EMBL/GenBank/DDBJ databases">
        <title>Complete Genome Sequences of Extremely Thermoacidophilic, Metal-Mobilizing Type-Strain Members of the Archaeal Family Sulfolobaceae: Acidianus brierleyi DSM-1651T, Acidianus sulfidivorans DSM-18786T, Metallosphaera hakonensis DSM-7519T, and Metallosphaera prunae DSM-10039T.</title>
        <authorList>
            <person name="Counts J.A."/>
            <person name="Kelly R.M."/>
        </authorList>
    </citation>
    <scope>NUCLEOTIDE SEQUENCE [LARGE SCALE GENOMIC DNA]</scope>
    <source>
        <strain evidence="3">HO1-1</strain>
    </source>
</reference>
<dbReference type="PANTHER" id="PTHR42964">
    <property type="entry name" value="ENOYL-COA HYDRATASE"/>
    <property type="match status" value="1"/>
</dbReference>
<evidence type="ECO:0000313" key="3">
    <source>
        <dbReference type="Proteomes" id="UP000247586"/>
    </source>
</evidence>